<accession>A0A2P2KLX5</accession>
<dbReference type="AlphaFoldDB" id="A0A2P2KLX5"/>
<proteinExistence type="predicted"/>
<name>A0A2P2KLX5_RHIMU</name>
<evidence type="ECO:0000256" key="1">
    <source>
        <dbReference type="SAM" id="Phobius"/>
    </source>
</evidence>
<dbReference type="EMBL" id="GGEC01026224">
    <property type="protein sequence ID" value="MBX06708.1"/>
    <property type="molecule type" value="Transcribed_RNA"/>
</dbReference>
<evidence type="ECO:0000313" key="2">
    <source>
        <dbReference type="EMBL" id="MBX06708.1"/>
    </source>
</evidence>
<reference evidence="2" key="1">
    <citation type="submission" date="2018-02" db="EMBL/GenBank/DDBJ databases">
        <title>Rhizophora mucronata_Transcriptome.</title>
        <authorList>
            <person name="Meera S.P."/>
            <person name="Sreeshan A."/>
            <person name="Augustine A."/>
        </authorList>
    </citation>
    <scope>NUCLEOTIDE SEQUENCE</scope>
    <source>
        <tissue evidence="2">Leaf</tissue>
    </source>
</reference>
<keyword evidence="1" id="KW-0812">Transmembrane</keyword>
<organism evidence="2">
    <name type="scientific">Rhizophora mucronata</name>
    <name type="common">Asiatic mangrove</name>
    <dbReference type="NCBI Taxonomy" id="61149"/>
    <lineage>
        <taxon>Eukaryota</taxon>
        <taxon>Viridiplantae</taxon>
        <taxon>Streptophyta</taxon>
        <taxon>Embryophyta</taxon>
        <taxon>Tracheophyta</taxon>
        <taxon>Spermatophyta</taxon>
        <taxon>Magnoliopsida</taxon>
        <taxon>eudicotyledons</taxon>
        <taxon>Gunneridae</taxon>
        <taxon>Pentapetalae</taxon>
        <taxon>rosids</taxon>
        <taxon>fabids</taxon>
        <taxon>Malpighiales</taxon>
        <taxon>Rhizophoraceae</taxon>
        <taxon>Rhizophora</taxon>
    </lineage>
</organism>
<keyword evidence="1" id="KW-0472">Membrane</keyword>
<feature type="transmembrane region" description="Helical" evidence="1">
    <location>
        <begin position="30"/>
        <end position="46"/>
    </location>
</feature>
<protein>
    <submittedName>
        <fullName evidence="2">Uncharacterized protein</fullName>
    </submittedName>
</protein>
<keyword evidence="1" id="KW-1133">Transmembrane helix</keyword>
<sequence length="47" mass="5419">MSSSSEFAVAEMVTSVERNVEQPHKYNNPWLLNAAIFPMFLIFYLPV</sequence>